<sequence length="151" mass="16803">MVTSEEWMGCSYSKKSEGFAMLDHISSQSFWSSCILIFRLTDPLLRLLRLVGSEKRPAMGVRKDREQDAVDPISFENMGIVGDWVMVKEGCSEDFGSSNWMTVDPPMGNTMLLGPSTDDVEDLGAGFDDFEIFEGVKNGEEENGEENVVSQ</sequence>
<accession>A0A6A4L724</accession>
<feature type="non-terminal residue" evidence="1">
    <location>
        <position position="1"/>
    </location>
</feature>
<keyword evidence="2" id="KW-1185">Reference proteome</keyword>
<dbReference type="Proteomes" id="UP000428333">
    <property type="component" value="Linkage Group LG10"/>
</dbReference>
<name>A0A6A4L724_9ERIC</name>
<proteinExistence type="predicted"/>
<dbReference type="EMBL" id="QEFC01002819">
    <property type="protein sequence ID" value="KAE9450408.1"/>
    <property type="molecule type" value="Genomic_DNA"/>
</dbReference>
<reference evidence="1 2" key="1">
    <citation type="journal article" date="2019" name="Genome Biol. Evol.">
        <title>The Rhododendron genome and chromosomal organization provide insight into shared whole-genome duplications across the heath family (Ericaceae).</title>
        <authorList>
            <person name="Soza V.L."/>
            <person name="Lindsley D."/>
            <person name="Waalkes A."/>
            <person name="Ramage E."/>
            <person name="Patwardhan R.P."/>
            <person name="Burton J.N."/>
            <person name="Adey A."/>
            <person name="Kumar A."/>
            <person name="Qiu R."/>
            <person name="Shendure J."/>
            <person name="Hall B."/>
        </authorList>
    </citation>
    <scope>NUCLEOTIDE SEQUENCE [LARGE SCALE GENOMIC DNA]</scope>
    <source>
        <strain evidence="1">RSF 1966-606</strain>
    </source>
</reference>
<dbReference type="OrthoDB" id="645489at2759"/>
<evidence type="ECO:0000313" key="2">
    <source>
        <dbReference type="Proteomes" id="UP000428333"/>
    </source>
</evidence>
<comment type="caution">
    <text evidence="1">The sequence shown here is derived from an EMBL/GenBank/DDBJ whole genome shotgun (WGS) entry which is preliminary data.</text>
</comment>
<organism evidence="1 2">
    <name type="scientific">Rhododendron williamsianum</name>
    <dbReference type="NCBI Taxonomy" id="262921"/>
    <lineage>
        <taxon>Eukaryota</taxon>
        <taxon>Viridiplantae</taxon>
        <taxon>Streptophyta</taxon>
        <taxon>Embryophyta</taxon>
        <taxon>Tracheophyta</taxon>
        <taxon>Spermatophyta</taxon>
        <taxon>Magnoliopsida</taxon>
        <taxon>eudicotyledons</taxon>
        <taxon>Gunneridae</taxon>
        <taxon>Pentapetalae</taxon>
        <taxon>asterids</taxon>
        <taxon>Ericales</taxon>
        <taxon>Ericaceae</taxon>
        <taxon>Ericoideae</taxon>
        <taxon>Rhodoreae</taxon>
        <taxon>Rhododendron</taxon>
    </lineage>
</organism>
<evidence type="ECO:0000313" key="1">
    <source>
        <dbReference type="EMBL" id="KAE9450408.1"/>
    </source>
</evidence>
<protein>
    <submittedName>
        <fullName evidence="1">Uncharacterized protein</fullName>
    </submittedName>
</protein>
<dbReference type="AlphaFoldDB" id="A0A6A4L724"/>
<gene>
    <name evidence="1" type="ORF">C3L33_17689</name>
</gene>